<dbReference type="GO" id="GO:0006814">
    <property type="term" value="P:sodium ion transport"/>
    <property type="evidence" value="ECO:0007669"/>
    <property type="project" value="UniProtKB-UniRule"/>
</dbReference>
<evidence type="ECO:0000256" key="21">
    <source>
        <dbReference type="ARBA" id="ARBA00023075"/>
    </source>
</evidence>
<reference evidence="30 31" key="1">
    <citation type="submission" date="2018-04" db="EMBL/GenBank/DDBJ databases">
        <title>Genomic Encyclopedia of Archaeal and Bacterial Type Strains, Phase II (KMG-II): from individual species to whole genera.</title>
        <authorList>
            <person name="Goeker M."/>
        </authorList>
    </citation>
    <scope>NUCLEOTIDE SEQUENCE [LARGE SCALE GENOMIC DNA]</scope>
    <source>
        <strain evidence="30 31">DSM 5822</strain>
    </source>
</reference>
<dbReference type="Pfam" id="PF00175">
    <property type="entry name" value="NAD_binding_1"/>
    <property type="match status" value="1"/>
</dbReference>
<evidence type="ECO:0000256" key="26">
    <source>
        <dbReference type="ARBA" id="ARBA00048891"/>
    </source>
</evidence>
<evidence type="ECO:0000256" key="5">
    <source>
        <dbReference type="ARBA" id="ARBA00011309"/>
    </source>
</evidence>
<evidence type="ECO:0000256" key="15">
    <source>
        <dbReference type="ARBA" id="ARBA00022967"/>
    </source>
</evidence>
<dbReference type="GO" id="GO:0005886">
    <property type="term" value="C:plasma membrane"/>
    <property type="evidence" value="ECO:0007669"/>
    <property type="project" value="UniProtKB-SubCell"/>
</dbReference>
<keyword evidence="10" id="KW-0997">Cell inner membrane</keyword>
<evidence type="ECO:0000256" key="20">
    <source>
        <dbReference type="ARBA" id="ARBA00023065"/>
    </source>
</evidence>
<dbReference type="OrthoDB" id="573132at2"/>
<dbReference type="SUPFAM" id="SSF54292">
    <property type="entry name" value="2Fe-2S ferredoxin-like"/>
    <property type="match status" value="1"/>
</dbReference>
<evidence type="ECO:0000313" key="30">
    <source>
        <dbReference type="EMBL" id="PTQ89751.1"/>
    </source>
</evidence>
<keyword evidence="20 27" id="KW-0406">Ion transport</keyword>
<dbReference type="PANTHER" id="PTHR43644">
    <property type="entry name" value="NA(+)-TRANSLOCATING NADH-QUINONE REDUCTASE SUBUNIT"/>
    <property type="match status" value="1"/>
</dbReference>
<keyword evidence="16 27" id="KW-0408">Iron</keyword>
<evidence type="ECO:0000313" key="31">
    <source>
        <dbReference type="Proteomes" id="UP000244223"/>
    </source>
</evidence>
<keyword evidence="21 27" id="KW-0830">Ubiquinone</keyword>
<feature type="binding site" evidence="27">
    <location>
        <position position="79"/>
    </location>
    <ligand>
        <name>[2Fe-2S] cluster</name>
        <dbReference type="ChEBI" id="CHEBI:190135"/>
    </ligand>
</feature>
<dbReference type="PROSITE" id="PS51085">
    <property type="entry name" value="2FE2S_FER_2"/>
    <property type="match status" value="1"/>
</dbReference>
<evidence type="ECO:0000256" key="25">
    <source>
        <dbReference type="ARBA" id="ARBA00030787"/>
    </source>
</evidence>
<accession>A0A2T5J0G1</accession>
<comment type="subunit">
    <text evidence="5 27">Composed of six subunits; NqrA, NqrB, NqrC, NqrD, NqrE and NqrF.</text>
</comment>
<evidence type="ECO:0000256" key="27">
    <source>
        <dbReference type="HAMAP-Rule" id="MF_00430"/>
    </source>
</evidence>
<dbReference type="HAMAP" id="MF_00430">
    <property type="entry name" value="NqrF"/>
    <property type="match status" value="1"/>
</dbReference>
<evidence type="ECO:0000256" key="23">
    <source>
        <dbReference type="ARBA" id="ARBA00023201"/>
    </source>
</evidence>
<keyword evidence="19 27" id="KW-0915">Sodium</keyword>
<dbReference type="SUPFAM" id="SSF52343">
    <property type="entry name" value="Ferredoxin reductase-like, C-terminal NADP-linked domain"/>
    <property type="match status" value="1"/>
</dbReference>
<dbReference type="InterPro" id="IPR010205">
    <property type="entry name" value="NqrF"/>
</dbReference>
<keyword evidence="18 27" id="KW-0520">NAD</keyword>
<keyword evidence="27" id="KW-0812">Transmembrane</keyword>
<dbReference type="PANTHER" id="PTHR43644:SF1">
    <property type="entry name" value="NAD(P)H-FLAVIN REDUCTASE"/>
    <property type="match status" value="1"/>
</dbReference>
<evidence type="ECO:0000256" key="7">
    <source>
        <dbReference type="ARBA" id="ARBA00019729"/>
    </source>
</evidence>
<dbReference type="InterPro" id="IPR017927">
    <property type="entry name" value="FAD-bd_FR_type"/>
</dbReference>
<dbReference type="CDD" id="cd06188">
    <property type="entry name" value="NADH_quinone_reductase"/>
    <property type="match status" value="1"/>
</dbReference>
<dbReference type="SUPFAM" id="SSF63380">
    <property type="entry name" value="Riboflavin synthase domain-like"/>
    <property type="match status" value="1"/>
</dbReference>
<evidence type="ECO:0000256" key="24">
    <source>
        <dbReference type="ARBA" id="ARBA00030032"/>
    </source>
</evidence>
<evidence type="ECO:0000256" key="12">
    <source>
        <dbReference type="ARBA" id="ARBA00022714"/>
    </source>
</evidence>
<comment type="similarity">
    <text evidence="4 27">Belongs to the NqrF family.</text>
</comment>
<comment type="caution">
    <text evidence="30">The sequence shown here is derived from an EMBL/GenBank/DDBJ whole genome shotgun (WGS) entry which is preliminary data.</text>
</comment>
<keyword evidence="14 27" id="KW-0274">FAD</keyword>
<comment type="cofactor">
    <cofactor evidence="1 27">
        <name>FAD</name>
        <dbReference type="ChEBI" id="CHEBI:57692"/>
    </cofactor>
</comment>
<keyword evidence="11 27" id="KW-0285">Flavoprotein</keyword>
<protein>
    <recommendedName>
        <fullName evidence="7 27">Na(+)-translocating NADH-quinone reductase subunit F</fullName>
        <shortName evidence="27">Na(+)-NQR subunit F</shortName>
        <shortName evidence="27">Na(+)-translocating NQR subunit F</shortName>
        <ecNumber evidence="6 27">7.2.1.1</ecNumber>
    </recommendedName>
    <alternativeName>
        <fullName evidence="25 27">NQR complex subunit F</fullName>
    </alternativeName>
    <alternativeName>
        <fullName evidence="24 27">NQR-1 subunit F</fullName>
    </alternativeName>
</protein>
<sequence>MSEQLIIILSMVMFTGTVLVLVAFILAARSKLVSAGTVSIDINDDPEKRIEVASGGKLLQTLAEEKLFLSSACGGGGTCGQCKVKVKAGGGDILPTEEPHFTKREIREGWRLGCQLAVKQDLKIELDEEFFGVKRWECEVISNDNVATFIKELVLKLPEGEDVHFRAGGYMQLEAPAYENTYRDFDIQPEYREDWEKFKLFDVKSKTTEQTIRAYSMANYPEEKGLLKFNIRIATPPLRQLHDVPAGKMSSWVFNLKKGDKVTVFGPFGEFFARETKAEMVFIGGGAGMAPMRSHIFDQLKRIKTDRKISFWYGARSLRETFYADEYDQLAKDNPNFEWHLALSEPQPEDNWTGYTGFIHNVLFENYLKNHQAPEDCEFYMCGPPMMNAAVIKMLLDLGVDRENIMLDDFGG</sequence>
<keyword evidence="8 27" id="KW-0813">Transport</keyword>
<dbReference type="EC" id="7.2.1.1" evidence="6 27"/>
<feature type="domain" description="FAD-binding FR-type" evidence="29">
    <location>
        <begin position="133"/>
        <end position="274"/>
    </location>
</feature>
<dbReference type="Proteomes" id="UP000244223">
    <property type="component" value="Unassembled WGS sequence"/>
</dbReference>
<evidence type="ECO:0000256" key="11">
    <source>
        <dbReference type="ARBA" id="ARBA00022630"/>
    </source>
</evidence>
<evidence type="ECO:0000256" key="6">
    <source>
        <dbReference type="ARBA" id="ARBA00013099"/>
    </source>
</evidence>
<dbReference type="Pfam" id="PF00111">
    <property type="entry name" value="Fer2"/>
    <property type="match status" value="1"/>
</dbReference>
<keyword evidence="13 27" id="KW-0479">Metal-binding</keyword>
<dbReference type="NCBIfam" id="TIGR01941">
    <property type="entry name" value="nqrF"/>
    <property type="match status" value="1"/>
</dbReference>
<dbReference type="InterPro" id="IPR008333">
    <property type="entry name" value="Cbr1-like_FAD-bd_dom"/>
</dbReference>
<evidence type="ECO:0000259" key="28">
    <source>
        <dbReference type="PROSITE" id="PS51085"/>
    </source>
</evidence>
<keyword evidence="31" id="KW-1185">Reference proteome</keyword>
<dbReference type="InterPro" id="IPR001433">
    <property type="entry name" value="OxRdtase_FAD/NAD-bd"/>
</dbReference>
<feature type="binding site" evidence="27">
    <location>
        <position position="82"/>
    </location>
    <ligand>
        <name>[2Fe-2S] cluster</name>
        <dbReference type="ChEBI" id="CHEBI:190135"/>
    </ligand>
</feature>
<evidence type="ECO:0000256" key="18">
    <source>
        <dbReference type="ARBA" id="ARBA00023027"/>
    </source>
</evidence>
<dbReference type="InterPro" id="IPR001041">
    <property type="entry name" value="2Fe-2S_ferredoxin-type"/>
</dbReference>
<dbReference type="FunFam" id="3.40.50.80:FF:000014">
    <property type="entry name" value="Na(+)-translocating NADH-quinone reductase subunit F"/>
    <property type="match status" value="1"/>
</dbReference>
<comment type="function">
    <text evidence="2 27">NQR complex catalyzes the reduction of ubiquinone-1 to ubiquinol by two successive reactions, coupled with the transport of Na(+) ions from the cytoplasm to the periplasm. The first step is catalyzed by NqrF, which accepts electrons from NADH and reduces ubiquinone-1 to ubisemiquinone by a one-electron transfer pathway.</text>
</comment>
<dbReference type="GO" id="GO:0046872">
    <property type="term" value="F:metal ion binding"/>
    <property type="evidence" value="ECO:0007669"/>
    <property type="project" value="UniProtKB-KW"/>
</dbReference>
<evidence type="ECO:0000256" key="16">
    <source>
        <dbReference type="ARBA" id="ARBA00023004"/>
    </source>
</evidence>
<name>A0A2T5J0G1_9GAMM</name>
<dbReference type="EMBL" id="QAON01000005">
    <property type="protein sequence ID" value="PTQ89751.1"/>
    <property type="molecule type" value="Genomic_DNA"/>
</dbReference>
<dbReference type="InterPro" id="IPR036010">
    <property type="entry name" value="2Fe-2S_ferredoxin-like_sf"/>
</dbReference>
<evidence type="ECO:0000256" key="2">
    <source>
        <dbReference type="ARBA" id="ARBA00002972"/>
    </source>
</evidence>
<keyword evidence="9 27" id="KW-1003">Cell membrane</keyword>
<keyword evidence="22 27" id="KW-0472">Membrane</keyword>
<dbReference type="InterPro" id="IPR001709">
    <property type="entry name" value="Flavoprot_Pyr_Nucl_cyt_Rdtase"/>
</dbReference>
<dbReference type="InterPro" id="IPR039261">
    <property type="entry name" value="FNR_nucleotide-bd"/>
</dbReference>
<dbReference type="Gene3D" id="3.10.20.30">
    <property type="match status" value="1"/>
</dbReference>
<evidence type="ECO:0000256" key="9">
    <source>
        <dbReference type="ARBA" id="ARBA00022475"/>
    </source>
</evidence>
<evidence type="ECO:0000256" key="13">
    <source>
        <dbReference type="ARBA" id="ARBA00022723"/>
    </source>
</evidence>
<feature type="binding site" evidence="27">
    <location>
        <position position="73"/>
    </location>
    <ligand>
        <name>[2Fe-2S] cluster</name>
        <dbReference type="ChEBI" id="CHEBI:190135"/>
    </ligand>
</feature>
<dbReference type="PROSITE" id="PS51384">
    <property type="entry name" value="FAD_FR"/>
    <property type="match status" value="1"/>
</dbReference>
<evidence type="ECO:0000256" key="3">
    <source>
        <dbReference type="ARBA" id="ARBA00004533"/>
    </source>
</evidence>
<evidence type="ECO:0000256" key="10">
    <source>
        <dbReference type="ARBA" id="ARBA00022519"/>
    </source>
</evidence>
<dbReference type="PIRSF" id="PIRSF000044">
    <property type="entry name" value="Cis_Diol_DH_RD"/>
    <property type="match status" value="1"/>
</dbReference>
<dbReference type="Gene3D" id="3.40.50.80">
    <property type="entry name" value="Nucleotide-binding domain of ferredoxin-NADP reductase (FNR) module"/>
    <property type="match status" value="1"/>
</dbReference>
<keyword evidence="12 27" id="KW-0001">2Fe-2S</keyword>
<feature type="transmembrane region" description="Helical" evidence="27">
    <location>
        <begin position="6"/>
        <end position="27"/>
    </location>
</feature>
<evidence type="ECO:0000256" key="4">
    <source>
        <dbReference type="ARBA" id="ARBA00005570"/>
    </source>
</evidence>
<evidence type="ECO:0000256" key="17">
    <source>
        <dbReference type="ARBA" id="ARBA00023014"/>
    </source>
</evidence>
<dbReference type="Pfam" id="PF00970">
    <property type="entry name" value="FAD_binding_6"/>
    <property type="match status" value="1"/>
</dbReference>
<dbReference type="Gene3D" id="2.40.30.10">
    <property type="entry name" value="Translation factors"/>
    <property type="match status" value="1"/>
</dbReference>
<dbReference type="GO" id="GO:0009055">
    <property type="term" value="F:electron transfer activity"/>
    <property type="evidence" value="ECO:0007669"/>
    <property type="project" value="UniProtKB-UniRule"/>
</dbReference>
<comment type="cofactor">
    <cofactor evidence="27">
        <name>[2Fe-2S] cluster</name>
        <dbReference type="ChEBI" id="CHEBI:190135"/>
    </cofactor>
    <text evidence="27">Binds 1 [2Fe-2S] cluster.</text>
</comment>
<dbReference type="InterPro" id="IPR017938">
    <property type="entry name" value="Riboflavin_synthase-like_b-brl"/>
</dbReference>
<comment type="catalytic activity">
    <reaction evidence="26 27">
        <text>a ubiquinone + n Na(+)(in) + NADH + H(+) = a ubiquinol + n Na(+)(out) + NAD(+)</text>
        <dbReference type="Rhea" id="RHEA:47748"/>
        <dbReference type="Rhea" id="RHEA-COMP:9565"/>
        <dbReference type="Rhea" id="RHEA-COMP:9566"/>
        <dbReference type="ChEBI" id="CHEBI:15378"/>
        <dbReference type="ChEBI" id="CHEBI:16389"/>
        <dbReference type="ChEBI" id="CHEBI:17976"/>
        <dbReference type="ChEBI" id="CHEBI:29101"/>
        <dbReference type="ChEBI" id="CHEBI:57540"/>
        <dbReference type="ChEBI" id="CHEBI:57945"/>
        <dbReference type="EC" id="7.2.1.1"/>
    </reaction>
</comment>
<keyword evidence="23 27" id="KW-0739">Sodium transport</keyword>
<dbReference type="InterPro" id="IPR012675">
    <property type="entry name" value="Beta-grasp_dom_sf"/>
</dbReference>
<evidence type="ECO:0000256" key="19">
    <source>
        <dbReference type="ARBA" id="ARBA00023053"/>
    </source>
</evidence>
<gene>
    <name evidence="27" type="primary">nqrF</name>
    <name evidence="30" type="ORF">C8N29_10575</name>
</gene>
<evidence type="ECO:0000256" key="14">
    <source>
        <dbReference type="ARBA" id="ARBA00022827"/>
    </source>
</evidence>
<dbReference type="GO" id="GO:0016655">
    <property type="term" value="F:oxidoreductase activity, acting on NAD(P)H, quinone or similar compound as acceptor"/>
    <property type="evidence" value="ECO:0007669"/>
    <property type="project" value="InterPro"/>
</dbReference>
<dbReference type="GO" id="GO:0051537">
    <property type="term" value="F:2 iron, 2 sulfur cluster binding"/>
    <property type="evidence" value="ECO:0007669"/>
    <property type="project" value="UniProtKB-KW"/>
</dbReference>
<evidence type="ECO:0000256" key="22">
    <source>
        <dbReference type="ARBA" id="ARBA00023136"/>
    </source>
</evidence>
<proteinExistence type="inferred from homology"/>
<keyword evidence="15 27" id="KW-1278">Translocase</keyword>
<comment type="subcellular location">
    <subcellularLocation>
        <location evidence="3">Cell inner membrane</location>
    </subcellularLocation>
    <subcellularLocation>
        <location evidence="27">Cell membrane</location>
        <topology evidence="27">Single-pass membrane protein</topology>
    </subcellularLocation>
</comment>
<feature type="binding site" evidence="27">
    <location>
        <position position="114"/>
    </location>
    <ligand>
        <name>[2Fe-2S] cluster</name>
        <dbReference type="ChEBI" id="CHEBI:190135"/>
    </ligand>
</feature>
<evidence type="ECO:0000259" key="29">
    <source>
        <dbReference type="PROSITE" id="PS51384"/>
    </source>
</evidence>
<evidence type="ECO:0000256" key="1">
    <source>
        <dbReference type="ARBA" id="ARBA00001974"/>
    </source>
</evidence>
<feature type="domain" description="2Fe-2S ferredoxin-type" evidence="28">
    <location>
        <begin position="36"/>
        <end position="130"/>
    </location>
</feature>
<evidence type="ECO:0000256" key="8">
    <source>
        <dbReference type="ARBA" id="ARBA00022448"/>
    </source>
</evidence>
<dbReference type="AlphaFoldDB" id="A0A2T5J0G1"/>
<keyword evidence="27" id="KW-1133">Transmembrane helix</keyword>
<dbReference type="PRINTS" id="PR00371">
    <property type="entry name" value="FPNCR"/>
</dbReference>
<organism evidence="30 31">
    <name type="scientific">Agitococcus lubricus</name>
    <dbReference type="NCBI Taxonomy" id="1077255"/>
    <lineage>
        <taxon>Bacteria</taxon>
        <taxon>Pseudomonadati</taxon>
        <taxon>Pseudomonadota</taxon>
        <taxon>Gammaproteobacteria</taxon>
        <taxon>Moraxellales</taxon>
        <taxon>Moraxellaceae</taxon>
        <taxon>Agitococcus</taxon>
    </lineage>
</organism>
<keyword evidence="17 27" id="KW-0411">Iron-sulfur</keyword>